<name>A0A8X7TJD0_BRACI</name>
<gene>
    <name evidence="2" type="ORF">Bca52824_094891</name>
</gene>
<feature type="signal peptide" evidence="1">
    <location>
        <begin position="1"/>
        <end position="27"/>
    </location>
</feature>
<keyword evidence="1" id="KW-0732">Signal</keyword>
<dbReference type="AlphaFoldDB" id="A0A8X7TJD0"/>
<sequence>MGSFKSAFIVLLVLTVVISATVHIGEAKRMLPEEKTLPASDLQDSKLVVKFCQDGCWSICFATTCGCVCPRPPKP</sequence>
<evidence type="ECO:0000313" key="3">
    <source>
        <dbReference type="Proteomes" id="UP000886595"/>
    </source>
</evidence>
<feature type="chain" id="PRO_5036489536" evidence="1">
    <location>
        <begin position="28"/>
        <end position="75"/>
    </location>
</feature>
<protein>
    <submittedName>
        <fullName evidence="2">Uncharacterized protein</fullName>
    </submittedName>
</protein>
<dbReference type="Proteomes" id="UP000886595">
    <property type="component" value="Unassembled WGS sequence"/>
</dbReference>
<evidence type="ECO:0000256" key="1">
    <source>
        <dbReference type="SAM" id="SignalP"/>
    </source>
</evidence>
<proteinExistence type="predicted"/>
<reference evidence="2 3" key="1">
    <citation type="submission" date="2020-02" db="EMBL/GenBank/DDBJ databases">
        <authorList>
            <person name="Ma Q."/>
            <person name="Huang Y."/>
            <person name="Song X."/>
            <person name="Pei D."/>
        </authorList>
    </citation>
    <scope>NUCLEOTIDE SEQUENCE [LARGE SCALE GENOMIC DNA]</scope>
    <source>
        <strain evidence="2">Sxm20200214</strain>
        <tissue evidence="2">Leaf</tissue>
    </source>
</reference>
<accession>A0A8X7TJD0</accession>
<dbReference type="EMBL" id="JAAMPC010000234">
    <property type="protein sequence ID" value="KAG2243271.1"/>
    <property type="molecule type" value="Genomic_DNA"/>
</dbReference>
<evidence type="ECO:0000313" key="2">
    <source>
        <dbReference type="EMBL" id="KAG2243271.1"/>
    </source>
</evidence>
<organism evidence="2 3">
    <name type="scientific">Brassica carinata</name>
    <name type="common">Ethiopian mustard</name>
    <name type="synonym">Abyssinian cabbage</name>
    <dbReference type="NCBI Taxonomy" id="52824"/>
    <lineage>
        <taxon>Eukaryota</taxon>
        <taxon>Viridiplantae</taxon>
        <taxon>Streptophyta</taxon>
        <taxon>Embryophyta</taxon>
        <taxon>Tracheophyta</taxon>
        <taxon>Spermatophyta</taxon>
        <taxon>Magnoliopsida</taxon>
        <taxon>eudicotyledons</taxon>
        <taxon>Gunneridae</taxon>
        <taxon>Pentapetalae</taxon>
        <taxon>rosids</taxon>
        <taxon>malvids</taxon>
        <taxon>Brassicales</taxon>
        <taxon>Brassicaceae</taxon>
        <taxon>Brassiceae</taxon>
        <taxon>Brassica</taxon>
    </lineage>
</organism>
<keyword evidence="3" id="KW-1185">Reference proteome</keyword>
<comment type="caution">
    <text evidence="2">The sequence shown here is derived from an EMBL/GenBank/DDBJ whole genome shotgun (WGS) entry which is preliminary data.</text>
</comment>
<dbReference type="OrthoDB" id="1098726at2759"/>